<name>A0ABD5RNH6_9EURY</name>
<dbReference type="AlphaFoldDB" id="A0ABD5RNH6"/>
<dbReference type="EMBL" id="JBHSQH010000001">
    <property type="protein sequence ID" value="MFC5971878.1"/>
    <property type="molecule type" value="Genomic_DNA"/>
</dbReference>
<evidence type="ECO:0000256" key="1">
    <source>
        <dbReference type="SAM" id="MobiDB-lite"/>
    </source>
</evidence>
<reference evidence="2 3" key="1">
    <citation type="journal article" date="2019" name="Int. J. Syst. Evol. Microbiol.">
        <title>The Global Catalogue of Microorganisms (GCM) 10K type strain sequencing project: providing services to taxonomists for standard genome sequencing and annotation.</title>
        <authorList>
            <consortium name="The Broad Institute Genomics Platform"/>
            <consortium name="The Broad Institute Genome Sequencing Center for Infectious Disease"/>
            <person name="Wu L."/>
            <person name="Ma J."/>
        </authorList>
    </citation>
    <scope>NUCLEOTIDE SEQUENCE [LARGE SCALE GENOMIC DNA]</scope>
    <source>
        <strain evidence="2 3">CGMCC 1.12543</strain>
    </source>
</reference>
<evidence type="ECO:0000313" key="2">
    <source>
        <dbReference type="EMBL" id="MFC5971878.1"/>
    </source>
</evidence>
<protein>
    <submittedName>
        <fullName evidence="2">Uncharacterized protein</fullName>
    </submittedName>
</protein>
<dbReference type="RefSeq" id="WP_247414758.1">
    <property type="nucleotide sequence ID" value="NZ_JALLGW010000001.1"/>
</dbReference>
<keyword evidence="3" id="KW-1185">Reference proteome</keyword>
<dbReference type="Proteomes" id="UP001596099">
    <property type="component" value="Unassembled WGS sequence"/>
</dbReference>
<comment type="caution">
    <text evidence="2">The sequence shown here is derived from an EMBL/GenBank/DDBJ whole genome shotgun (WGS) entry which is preliminary data.</text>
</comment>
<proteinExistence type="predicted"/>
<evidence type="ECO:0000313" key="3">
    <source>
        <dbReference type="Proteomes" id="UP001596099"/>
    </source>
</evidence>
<feature type="region of interest" description="Disordered" evidence="1">
    <location>
        <begin position="34"/>
        <end position="58"/>
    </location>
</feature>
<sequence>MAIDRLTGQRIIGTVAFVGLLATLAVARALRGEHERPYPTPGFEYVPSNPKEKDGELS</sequence>
<accession>A0ABD5RNH6</accession>
<organism evidence="2 3">
    <name type="scientific">Halomarina salina</name>
    <dbReference type="NCBI Taxonomy" id="1872699"/>
    <lineage>
        <taxon>Archaea</taxon>
        <taxon>Methanobacteriati</taxon>
        <taxon>Methanobacteriota</taxon>
        <taxon>Stenosarchaea group</taxon>
        <taxon>Halobacteria</taxon>
        <taxon>Halobacteriales</taxon>
        <taxon>Natronomonadaceae</taxon>
        <taxon>Halomarina</taxon>
    </lineage>
</organism>
<gene>
    <name evidence="2" type="ORF">ACFPYI_11095</name>
</gene>